<dbReference type="AlphaFoldDB" id="A0A4R4FDY7"/>
<keyword evidence="2 4" id="KW-0548">Nucleotidyltransferase</keyword>
<dbReference type="Proteomes" id="UP000295710">
    <property type="component" value="Unassembled WGS sequence"/>
</dbReference>
<sequence length="241" mass="27111">MEVKKKCTAVVLAAGQGTRMGTSVQKQYLELEGKPLICYALKTFETSSVIDDVVLVVGTGQEAYVREQIIEPYQFAKVTAIVEGGRERYDSVYEGLKAAVRDEKGQVRDGYVFIHDGARPFVDEEMLHRQYEAVGTYRACVAGMPSKDTVKLIDDDNYAVKTPKRKYVWTVQTPQVFENSLIMDAYSKMMREDCEGITDDAMAVERYMDVPVKLVEGSYRNIKITTPEDLAVARTFVNGKI</sequence>
<comment type="catalytic activity">
    <reaction evidence="4">
        <text>2-C-methyl-D-erythritol 4-phosphate + CTP + H(+) = 4-CDP-2-C-methyl-D-erythritol + diphosphate</text>
        <dbReference type="Rhea" id="RHEA:13429"/>
        <dbReference type="ChEBI" id="CHEBI:15378"/>
        <dbReference type="ChEBI" id="CHEBI:33019"/>
        <dbReference type="ChEBI" id="CHEBI:37563"/>
        <dbReference type="ChEBI" id="CHEBI:57823"/>
        <dbReference type="ChEBI" id="CHEBI:58262"/>
        <dbReference type="EC" id="2.7.7.60"/>
    </reaction>
</comment>
<comment type="caution">
    <text evidence="5">The sequence shown here is derived from an EMBL/GenBank/DDBJ whole genome shotgun (WGS) entry which is preliminary data.</text>
</comment>
<dbReference type="UniPathway" id="UPA00056">
    <property type="reaction ID" value="UER00093"/>
</dbReference>
<name>A0A4R4FDY7_9FIRM</name>
<reference evidence="5 6" key="1">
    <citation type="journal article" date="2016" name="Nat. Microbiol.">
        <title>The Mouse Intestinal Bacterial Collection (miBC) provides host-specific insight into cultured diversity and functional potential of the gut microbiota.</title>
        <authorList>
            <person name="Lagkouvardos I."/>
            <person name="Pukall R."/>
            <person name="Abt B."/>
            <person name="Foesel B.U."/>
            <person name="Meier-Kolthoff J.P."/>
            <person name="Kumar N."/>
            <person name="Bresciani A."/>
            <person name="Martinez I."/>
            <person name="Just S."/>
            <person name="Ziegler C."/>
            <person name="Brugiroux S."/>
            <person name="Garzetti D."/>
            <person name="Wenning M."/>
            <person name="Bui T.P."/>
            <person name="Wang J."/>
            <person name="Hugenholtz F."/>
            <person name="Plugge C.M."/>
            <person name="Peterson D.A."/>
            <person name="Hornef M.W."/>
            <person name="Baines J.F."/>
            <person name="Smidt H."/>
            <person name="Walter J."/>
            <person name="Kristiansen K."/>
            <person name="Nielsen H.B."/>
            <person name="Haller D."/>
            <person name="Overmann J."/>
            <person name="Stecher B."/>
            <person name="Clavel T."/>
        </authorList>
    </citation>
    <scope>NUCLEOTIDE SEQUENCE [LARGE SCALE GENOMIC DNA]</scope>
    <source>
        <strain evidence="5 6">DSM 28560</strain>
    </source>
</reference>
<evidence type="ECO:0000256" key="3">
    <source>
        <dbReference type="ARBA" id="ARBA00023229"/>
    </source>
</evidence>
<feature type="site" description="Transition state stabilizer" evidence="4">
    <location>
        <position position="19"/>
    </location>
</feature>
<comment type="function">
    <text evidence="4">Catalyzes the formation of 4-diphosphocytidyl-2-C-methyl-D-erythritol from CTP and 2-C-methyl-D-erythritol 4-phosphate (MEP).</text>
</comment>
<dbReference type="CDD" id="cd02516">
    <property type="entry name" value="CDP-ME_synthetase"/>
    <property type="match status" value="1"/>
</dbReference>
<organism evidence="5 6">
    <name type="scientific">Extibacter muris</name>
    <dbReference type="NCBI Taxonomy" id="1796622"/>
    <lineage>
        <taxon>Bacteria</taxon>
        <taxon>Bacillati</taxon>
        <taxon>Bacillota</taxon>
        <taxon>Clostridia</taxon>
        <taxon>Lachnospirales</taxon>
        <taxon>Lachnospiraceae</taxon>
        <taxon>Extibacter</taxon>
    </lineage>
</organism>
<dbReference type="RefSeq" id="WP_132277066.1">
    <property type="nucleotide sequence ID" value="NZ_JAOBST010000037.1"/>
</dbReference>
<dbReference type="NCBIfam" id="TIGR00453">
    <property type="entry name" value="ispD"/>
    <property type="match status" value="1"/>
</dbReference>
<dbReference type="Gene3D" id="3.90.550.10">
    <property type="entry name" value="Spore Coat Polysaccharide Biosynthesis Protein SpsA, Chain A"/>
    <property type="match status" value="1"/>
</dbReference>
<dbReference type="Pfam" id="PF01128">
    <property type="entry name" value="IspD"/>
    <property type="match status" value="1"/>
</dbReference>
<proteinExistence type="inferred from homology"/>
<evidence type="ECO:0000313" key="5">
    <source>
        <dbReference type="EMBL" id="TDA21767.1"/>
    </source>
</evidence>
<dbReference type="InterPro" id="IPR029044">
    <property type="entry name" value="Nucleotide-diphossugar_trans"/>
</dbReference>
<dbReference type="FunFam" id="3.90.550.10:FF:000003">
    <property type="entry name" value="2-C-methyl-D-erythritol 4-phosphate cytidylyltransferase"/>
    <property type="match status" value="1"/>
</dbReference>
<dbReference type="SUPFAM" id="SSF53448">
    <property type="entry name" value="Nucleotide-diphospho-sugar transferases"/>
    <property type="match status" value="1"/>
</dbReference>
<dbReference type="InterPro" id="IPR001228">
    <property type="entry name" value="IspD"/>
</dbReference>
<accession>A0A4R4FDY7</accession>
<dbReference type="PANTHER" id="PTHR32125">
    <property type="entry name" value="2-C-METHYL-D-ERYTHRITOL 4-PHOSPHATE CYTIDYLYLTRANSFERASE, CHLOROPLASTIC"/>
    <property type="match status" value="1"/>
</dbReference>
<feature type="site" description="Positions MEP for the nucleophilic attack" evidence="4">
    <location>
        <position position="165"/>
    </location>
</feature>
<evidence type="ECO:0000256" key="2">
    <source>
        <dbReference type="ARBA" id="ARBA00022695"/>
    </source>
</evidence>
<dbReference type="EC" id="2.7.7.60" evidence="4"/>
<keyword evidence="6" id="KW-1185">Reference proteome</keyword>
<protein>
    <recommendedName>
        <fullName evidence="4">2-C-methyl-D-erythritol 4-phosphate cytidylyltransferase</fullName>
        <ecNumber evidence="4">2.7.7.60</ecNumber>
    </recommendedName>
    <alternativeName>
        <fullName evidence="4">4-diphosphocytidyl-2C-methyl-D-erythritol synthase</fullName>
    </alternativeName>
    <alternativeName>
        <fullName evidence="4">MEP cytidylyltransferase</fullName>
        <shortName evidence="4">MCT</shortName>
    </alternativeName>
</protein>
<dbReference type="HAMAP" id="MF_00108">
    <property type="entry name" value="IspD"/>
    <property type="match status" value="1"/>
</dbReference>
<dbReference type="InterPro" id="IPR050088">
    <property type="entry name" value="IspD/TarI_cytidylyltransf_bact"/>
</dbReference>
<dbReference type="GO" id="GO:0019288">
    <property type="term" value="P:isopentenyl diphosphate biosynthetic process, methylerythritol 4-phosphate pathway"/>
    <property type="evidence" value="ECO:0007669"/>
    <property type="project" value="UniProtKB-UniRule"/>
</dbReference>
<dbReference type="GO" id="GO:0050518">
    <property type="term" value="F:2-C-methyl-D-erythritol 4-phosphate cytidylyltransferase activity"/>
    <property type="evidence" value="ECO:0007669"/>
    <property type="project" value="UniProtKB-UniRule"/>
</dbReference>
<feature type="site" description="Transition state stabilizer" evidence="4">
    <location>
        <position position="26"/>
    </location>
</feature>
<dbReference type="EMBL" id="SMMX01000006">
    <property type="protein sequence ID" value="TDA21767.1"/>
    <property type="molecule type" value="Genomic_DNA"/>
</dbReference>
<evidence type="ECO:0000313" key="6">
    <source>
        <dbReference type="Proteomes" id="UP000295710"/>
    </source>
</evidence>
<keyword evidence="3 4" id="KW-0414">Isoprene biosynthesis</keyword>
<dbReference type="InterPro" id="IPR034683">
    <property type="entry name" value="IspD/TarI"/>
</dbReference>
<gene>
    <name evidence="4 5" type="primary">ispD</name>
    <name evidence="5" type="ORF">E1963_08335</name>
</gene>
<feature type="site" description="Positions MEP for the nucleophilic attack" evidence="4">
    <location>
        <position position="223"/>
    </location>
</feature>
<comment type="similarity">
    <text evidence="4">Belongs to the IspD/TarI cytidylyltransferase family. IspD subfamily.</text>
</comment>
<comment type="pathway">
    <text evidence="4">Isoprenoid biosynthesis; isopentenyl diphosphate biosynthesis via DXP pathway; isopentenyl diphosphate from 1-deoxy-D-xylulose 5-phosphate: step 2/6.</text>
</comment>
<evidence type="ECO:0000256" key="1">
    <source>
        <dbReference type="ARBA" id="ARBA00022679"/>
    </source>
</evidence>
<dbReference type="PANTHER" id="PTHR32125:SF4">
    <property type="entry name" value="2-C-METHYL-D-ERYTHRITOL 4-PHOSPHATE CYTIDYLYLTRANSFERASE, CHLOROPLASTIC"/>
    <property type="match status" value="1"/>
</dbReference>
<evidence type="ECO:0000256" key="4">
    <source>
        <dbReference type="HAMAP-Rule" id="MF_00108"/>
    </source>
</evidence>
<keyword evidence="1 4" id="KW-0808">Transferase</keyword>